<dbReference type="Proteomes" id="UP001629392">
    <property type="component" value="Unassembled WGS sequence"/>
</dbReference>
<sequence>MIGSVFRSTQKRTPCLTAGLAVLLSSTAGAAVHHDFHSLAPDNPATLSAPASGPEATALNKVLRQYGIEQGSNKARILSAWFDKVSHDPIIAARIPGGAGGLERVLLDADKREALMSTGLARLTVQDRLLYLQLFTRLLDELVPVNCFGLVDVIAVMNRITVAVMSDADAQIYLGLLYKVLVSSVSEMPERSLTPRQYTAAVDSLSRAIVIELDADPVDLDRYHFYTTHSLAATPSDVCWMTRVTLHAIARMPEGERDLFLLSIFTDSKAASHASPVDAEPAKAPLPSSTAPPDLKMP</sequence>
<comment type="caution">
    <text evidence="3">The sequence shown here is derived from an EMBL/GenBank/DDBJ whole genome shotgun (WGS) entry which is preliminary data.</text>
</comment>
<gene>
    <name evidence="3" type="ORF">PQQ73_27730</name>
</gene>
<feature type="region of interest" description="Disordered" evidence="1">
    <location>
        <begin position="274"/>
        <end position="298"/>
    </location>
</feature>
<keyword evidence="4" id="KW-1185">Reference proteome</keyword>
<name>A0ABW9EN00_9BURK</name>
<feature type="signal peptide" evidence="2">
    <location>
        <begin position="1"/>
        <end position="30"/>
    </location>
</feature>
<evidence type="ECO:0000313" key="3">
    <source>
        <dbReference type="EMBL" id="MFM0720115.1"/>
    </source>
</evidence>
<proteinExistence type="predicted"/>
<dbReference type="EMBL" id="JAQQCL010000026">
    <property type="protein sequence ID" value="MFM0720115.1"/>
    <property type="molecule type" value="Genomic_DNA"/>
</dbReference>
<evidence type="ECO:0000256" key="2">
    <source>
        <dbReference type="SAM" id="SignalP"/>
    </source>
</evidence>
<keyword evidence="2" id="KW-0732">Signal</keyword>
<reference evidence="3 4" key="1">
    <citation type="journal article" date="2024" name="Chem. Sci.">
        <title>Discovery of megapolipeptins by genome mining of a Burkholderiales bacteria collection.</title>
        <authorList>
            <person name="Paulo B.S."/>
            <person name="Recchia M.J.J."/>
            <person name="Lee S."/>
            <person name="Fergusson C.H."/>
            <person name="Romanowski S.B."/>
            <person name="Hernandez A."/>
            <person name="Krull N."/>
            <person name="Liu D.Y."/>
            <person name="Cavanagh H."/>
            <person name="Bos A."/>
            <person name="Gray C.A."/>
            <person name="Murphy B.T."/>
            <person name="Linington R.G."/>
            <person name="Eustaquio A.S."/>
        </authorList>
    </citation>
    <scope>NUCLEOTIDE SEQUENCE [LARGE SCALE GENOMIC DNA]</scope>
    <source>
        <strain evidence="3 4">RL17-350-BIC-E</strain>
    </source>
</reference>
<feature type="chain" id="PRO_5045617328" evidence="2">
    <location>
        <begin position="31"/>
        <end position="298"/>
    </location>
</feature>
<dbReference type="RefSeq" id="WP_408147570.1">
    <property type="nucleotide sequence ID" value="NZ_JAQQCL010000026.1"/>
</dbReference>
<accession>A0ABW9EN00</accession>
<protein>
    <submittedName>
        <fullName evidence="3">Uncharacterized protein</fullName>
    </submittedName>
</protein>
<evidence type="ECO:0000256" key="1">
    <source>
        <dbReference type="SAM" id="MobiDB-lite"/>
    </source>
</evidence>
<organism evidence="3 4">
    <name type="scientific">Paraburkholderia strydomiana</name>
    <dbReference type="NCBI Taxonomy" id="1245417"/>
    <lineage>
        <taxon>Bacteria</taxon>
        <taxon>Pseudomonadati</taxon>
        <taxon>Pseudomonadota</taxon>
        <taxon>Betaproteobacteria</taxon>
        <taxon>Burkholderiales</taxon>
        <taxon>Burkholderiaceae</taxon>
        <taxon>Paraburkholderia</taxon>
    </lineage>
</organism>
<evidence type="ECO:0000313" key="4">
    <source>
        <dbReference type="Proteomes" id="UP001629392"/>
    </source>
</evidence>